<gene>
    <name evidence="13" type="ORF">DCHRY22_LOCUS14241</name>
</gene>
<dbReference type="InterPro" id="IPR001314">
    <property type="entry name" value="Peptidase_S1A"/>
</dbReference>
<proteinExistence type="inferred from homology"/>
<accession>A0A8J2R4W6</accession>
<keyword evidence="7" id="KW-1015">Disulfide bond</keyword>
<dbReference type="SUPFAM" id="SSF50494">
    <property type="entry name" value="Trypsin-like serine proteases"/>
    <property type="match status" value="2"/>
</dbReference>
<evidence type="ECO:0000256" key="6">
    <source>
        <dbReference type="ARBA" id="ARBA00022825"/>
    </source>
</evidence>
<keyword evidence="4" id="KW-0645">Protease</keyword>
<dbReference type="InterPro" id="IPR050430">
    <property type="entry name" value="Peptidase_S1"/>
</dbReference>
<comment type="function">
    <text evidence="9">Fibrinolytic activity; shows preferential cleavage of Arg-Gly bonds in all three fibrinogen chains. Contact with the caterpillars causes severe bleeding, due the anticoagulant effect of the protein.</text>
</comment>
<dbReference type="EMBL" id="CAKASE010000080">
    <property type="protein sequence ID" value="CAG9581688.1"/>
    <property type="molecule type" value="Genomic_DNA"/>
</dbReference>
<evidence type="ECO:0000256" key="9">
    <source>
        <dbReference type="ARBA" id="ARBA00055534"/>
    </source>
</evidence>
<feature type="chain" id="PRO_5035286853" evidence="11">
    <location>
        <begin position="18"/>
        <end position="454"/>
    </location>
</feature>
<dbReference type="GO" id="GO:0006508">
    <property type="term" value="P:proteolysis"/>
    <property type="evidence" value="ECO:0007669"/>
    <property type="project" value="UniProtKB-KW"/>
</dbReference>
<keyword evidence="14" id="KW-1185">Reference proteome</keyword>
<dbReference type="GO" id="GO:0005576">
    <property type="term" value="C:extracellular region"/>
    <property type="evidence" value="ECO:0007669"/>
    <property type="project" value="UniProtKB-SubCell"/>
</dbReference>
<keyword evidence="10" id="KW-1205">Fibrinolytic toxin</keyword>
<evidence type="ECO:0000313" key="14">
    <source>
        <dbReference type="Proteomes" id="UP000789524"/>
    </source>
</evidence>
<dbReference type="InterPro" id="IPR009003">
    <property type="entry name" value="Peptidase_S1_PA"/>
</dbReference>
<evidence type="ECO:0000259" key="12">
    <source>
        <dbReference type="PROSITE" id="PS50240"/>
    </source>
</evidence>
<comment type="caution">
    <text evidence="13">The sequence shown here is derived from an EMBL/GenBank/DDBJ whole genome shotgun (WGS) entry which is preliminary data.</text>
</comment>
<evidence type="ECO:0000256" key="7">
    <source>
        <dbReference type="ARBA" id="ARBA00023157"/>
    </source>
</evidence>
<comment type="similarity">
    <text evidence="2">Belongs to the peptidase S1 family.</text>
</comment>
<keyword evidence="6" id="KW-0720">Serine protease</keyword>
<keyword evidence="5" id="KW-0378">Hydrolase</keyword>
<organism evidence="13 14">
    <name type="scientific">Danaus chrysippus</name>
    <name type="common">African queen</name>
    <dbReference type="NCBI Taxonomy" id="151541"/>
    <lineage>
        <taxon>Eukaryota</taxon>
        <taxon>Metazoa</taxon>
        <taxon>Ecdysozoa</taxon>
        <taxon>Arthropoda</taxon>
        <taxon>Hexapoda</taxon>
        <taxon>Insecta</taxon>
        <taxon>Pterygota</taxon>
        <taxon>Neoptera</taxon>
        <taxon>Endopterygota</taxon>
        <taxon>Lepidoptera</taxon>
        <taxon>Glossata</taxon>
        <taxon>Ditrysia</taxon>
        <taxon>Papilionoidea</taxon>
        <taxon>Nymphalidae</taxon>
        <taxon>Danainae</taxon>
        <taxon>Danaini</taxon>
        <taxon>Danaina</taxon>
        <taxon>Danaus</taxon>
        <taxon>Anosia</taxon>
    </lineage>
</organism>
<evidence type="ECO:0000256" key="1">
    <source>
        <dbReference type="ARBA" id="ARBA00004239"/>
    </source>
</evidence>
<evidence type="ECO:0000256" key="3">
    <source>
        <dbReference type="ARBA" id="ARBA00022656"/>
    </source>
</evidence>
<dbReference type="Proteomes" id="UP000789524">
    <property type="component" value="Unassembled WGS sequence"/>
</dbReference>
<feature type="domain" description="Peptidase S1" evidence="12">
    <location>
        <begin position="24"/>
        <end position="209"/>
    </location>
</feature>
<sequence>MTRVVLLLTVCLASASAVPATGRIAIGSTGYISTYPFAASLLYSRIGVGVFTQACGGSIITYKTVLTSAYCLHGESVNTWRVRVGSSTSSSGGVVHILSRIIVHPLYNTRTSDNDIGLLHVSTPFAMNSNVKPGTIAGANFYLPDNKLVEAIGWGLRSNDGEPSNQLLYDRIYTINWSTCQSRYSEIGRTVTSNMVCVGKLDVNGYGQCVALPPAVRIVGGSNAAITSYRFAASLLHSRIGVGTFIYGCGGSIITNRVILTAAYCLYNEPVYRWRVRVGSARSSTGGVIHNTQRTLVHPNYNPMTADNDIALLHSMTVFVFNNNVNSVGVPSVNYNLPDNQPVTALGWGATSYGGQLSDTLRRVDIWTVNRNVCRTRYSELGYSVTDNMLCAGWLDVGGRGACIGDTGSALIHLNRNVQTIVGVYSWSYNCALPRYPSVNAFVPRYTNWILANA</sequence>
<dbReference type="FunFam" id="2.40.10.10:FF:000068">
    <property type="entry name" value="transmembrane protease serine 2"/>
    <property type="match status" value="2"/>
</dbReference>
<evidence type="ECO:0000313" key="13">
    <source>
        <dbReference type="EMBL" id="CAG9581688.1"/>
    </source>
</evidence>
<dbReference type="PANTHER" id="PTHR24276:SF91">
    <property type="entry name" value="AT26814P-RELATED"/>
    <property type="match status" value="1"/>
</dbReference>
<protein>
    <submittedName>
        <fullName evidence="13">(African queen) hypothetical protein</fullName>
    </submittedName>
</protein>
<comment type="subcellular location">
    <subcellularLocation>
        <location evidence="1">Secreted</location>
        <location evidence="1">Extracellular space</location>
    </subcellularLocation>
</comment>
<evidence type="ECO:0000256" key="8">
    <source>
        <dbReference type="ARBA" id="ARBA00023240"/>
    </source>
</evidence>
<reference evidence="13" key="1">
    <citation type="submission" date="2021-09" db="EMBL/GenBank/DDBJ databases">
        <authorList>
            <person name="Martin H S."/>
        </authorList>
    </citation>
    <scope>NUCLEOTIDE SEQUENCE</scope>
</reference>
<dbReference type="InterPro" id="IPR001254">
    <property type="entry name" value="Trypsin_dom"/>
</dbReference>
<dbReference type="OrthoDB" id="10059102at2759"/>
<dbReference type="SMART" id="SM00020">
    <property type="entry name" value="Tryp_SPc"/>
    <property type="match status" value="2"/>
</dbReference>
<evidence type="ECO:0000256" key="2">
    <source>
        <dbReference type="ARBA" id="ARBA00007664"/>
    </source>
</evidence>
<dbReference type="Gene3D" id="2.40.10.10">
    <property type="entry name" value="Trypsin-like serine proteases"/>
    <property type="match status" value="2"/>
</dbReference>
<dbReference type="GO" id="GO:0004252">
    <property type="term" value="F:serine-type endopeptidase activity"/>
    <property type="evidence" value="ECO:0007669"/>
    <property type="project" value="InterPro"/>
</dbReference>
<dbReference type="GO" id="GO:0090729">
    <property type="term" value="F:toxin activity"/>
    <property type="evidence" value="ECO:0007669"/>
    <property type="project" value="UniProtKB-KW"/>
</dbReference>
<keyword evidence="3" id="KW-0800">Toxin</keyword>
<dbReference type="CDD" id="cd00190">
    <property type="entry name" value="Tryp_SPc"/>
    <property type="match status" value="1"/>
</dbReference>
<evidence type="ECO:0000256" key="11">
    <source>
        <dbReference type="SAM" id="SignalP"/>
    </source>
</evidence>
<evidence type="ECO:0000256" key="5">
    <source>
        <dbReference type="ARBA" id="ARBA00022801"/>
    </source>
</evidence>
<keyword evidence="8" id="KW-1199">Hemostasis impairing toxin</keyword>
<feature type="domain" description="Peptidase S1" evidence="12">
    <location>
        <begin position="218"/>
        <end position="454"/>
    </location>
</feature>
<dbReference type="PANTHER" id="PTHR24276">
    <property type="entry name" value="POLYSERASE-RELATED"/>
    <property type="match status" value="1"/>
</dbReference>
<dbReference type="PRINTS" id="PR00722">
    <property type="entry name" value="CHYMOTRYPSIN"/>
</dbReference>
<dbReference type="Pfam" id="PF00089">
    <property type="entry name" value="Trypsin"/>
    <property type="match status" value="2"/>
</dbReference>
<evidence type="ECO:0000256" key="10">
    <source>
        <dbReference type="ARBA" id="ARBA00084094"/>
    </source>
</evidence>
<feature type="signal peptide" evidence="11">
    <location>
        <begin position="1"/>
        <end position="17"/>
    </location>
</feature>
<dbReference type="InterPro" id="IPR043504">
    <property type="entry name" value="Peptidase_S1_PA_chymotrypsin"/>
</dbReference>
<evidence type="ECO:0000256" key="4">
    <source>
        <dbReference type="ARBA" id="ARBA00022670"/>
    </source>
</evidence>
<dbReference type="PROSITE" id="PS50240">
    <property type="entry name" value="TRYPSIN_DOM"/>
    <property type="match status" value="2"/>
</dbReference>
<dbReference type="AlphaFoldDB" id="A0A8J2R4W6"/>
<name>A0A8J2R4W6_9NEOP</name>
<keyword evidence="11" id="KW-0732">Signal</keyword>